<feature type="transmembrane region" description="Helical" evidence="11">
    <location>
        <begin position="387"/>
        <end position="410"/>
    </location>
</feature>
<evidence type="ECO:0000256" key="8">
    <source>
        <dbReference type="ARBA" id="ARBA00022989"/>
    </source>
</evidence>
<keyword evidence="6 11" id="KW-0547">Nucleotide-binding</keyword>
<keyword evidence="3 11" id="KW-0813">Transport</keyword>
<sequence>MTINLNNIENSSSKINIHLSKLIDYIWPIKRREVSKFLFITLLMFCILFIQNLIRALKDSIVTTMIGAETISFLKFWGVMPSAFLMTAIYVKLVNRIKAENIFYLIISIFLAFFALFAYIIFPNHEILHLSPVTIHNLTVSVPNLKWFILLLSKWSFSLFYIIAELWPNVVFALLFWQFVNNITTVEESKRFYPLFGLFSQTGIYFAGQFLENLSNINEYITNKFALHSSFHTLSIQIILSIVLILGIIAIKTFWLLNHKVLDKEHMVLLKFKVKKKSMTIAESVQMILSSRHIRLIATLLICYGVAINLVEGPWKAAATKIYKTPTEYAAFIGSYLSYTGVFTILFVVLGSNIVRRLGWFTAAVITPLIVFITGILFFTVNNFEGFAALMIANFILTDPALIAITIGAIQNVLSKSSKYTLFDSTKEMAYVPLDPEIKIKGKAAADVIGTKLGKSGSAFLQSLVFIMLPYTSYQSISICLMIIFIMTCLTWLWATKELNKEYKNSIKISQ</sequence>
<keyword evidence="12" id="KW-0670">Pyruvate</keyword>
<feature type="transmembrane region" description="Helical" evidence="11">
    <location>
        <begin position="476"/>
        <end position="495"/>
    </location>
</feature>
<evidence type="ECO:0000256" key="11">
    <source>
        <dbReference type="RuleBase" id="RU363121"/>
    </source>
</evidence>
<dbReference type="PANTHER" id="PTHR31187:SF1">
    <property type="entry name" value="ADP,ATP CARRIER PROTEIN 1"/>
    <property type="match status" value="1"/>
</dbReference>
<accession>A0ABM5MRH7</accession>
<keyword evidence="13" id="KW-1185">Reference proteome</keyword>
<feature type="transmembrane region" description="Helical" evidence="11">
    <location>
        <begin position="103"/>
        <end position="122"/>
    </location>
</feature>
<dbReference type="PANTHER" id="PTHR31187">
    <property type="match status" value="1"/>
</dbReference>
<comment type="similarity">
    <text evidence="2 11">Belongs to the ADP/ATP translocase tlc family.</text>
</comment>
<proteinExistence type="inferred from homology"/>
<keyword evidence="9 11" id="KW-0472">Membrane</keyword>
<keyword evidence="8 11" id="KW-1133">Transmembrane helix</keyword>
<feature type="transmembrane region" description="Helical" evidence="11">
    <location>
        <begin position="358"/>
        <end position="381"/>
    </location>
</feature>
<evidence type="ECO:0000256" key="10">
    <source>
        <dbReference type="ARBA" id="ARBA00024792"/>
    </source>
</evidence>
<feature type="transmembrane region" description="Helical" evidence="11">
    <location>
        <begin position="37"/>
        <end position="54"/>
    </location>
</feature>
<protein>
    <recommendedName>
        <fullName evidence="11">ADP,ATP carrier protein</fullName>
    </recommendedName>
</protein>
<name>A0ABM5MRH7_RICCA</name>
<dbReference type="SUPFAM" id="SSF103473">
    <property type="entry name" value="MFS general substrate transporter"/>
    <property type="match status" value="1"/>
</dbReference>
<keyword evidence="7 11" id="KW-0067">ATP-binding</keyword>
<feature type="transmembrane region" description="Helical" evidence="11">
    <location>
        <begin position="331"/>
        <end position="351"/>
    </location>
</feature>
<dbReference type="EMBL" id="CP003304">
    <property type="protein sequence ID" value="AFB21096.1"/>
    <property type="molecule type" value="Genomic_DNA"/>
</dbReference>
<feature type="transmembrane region" description="Helical" evidence="11">
    <location>
        <begin position="74"/>
        <end position="91"/>
    </location>
</feature>
<feature type="transmembrane region" description="Helical" evidence="11">
    <location>
        <begin position="159"/>
        <end position="180"/>
    </location>
</feature>
<evidence type="ECO:0000256" key="4">
    <source>
        <dbReference type="ARBA" id="ARBA00022475"/>
    </source>
</evidence>
<evidence type="ECO:0000313" key="13">
    <source>
        <dbReference type="Proteomes" id="UP000007878"/>
    </source>
</evidence>
<reference evidence="13" key="1">
    <citation type="submission" date="2012-02" db="EMBL/GenBank/DDBJ databases">
        <title>Complete genome sequence of Rickettsia parkeri strain Portsmouth.</title>
        <authorList>
            <person name="Johnson S.L."/>
            <person name="Munk A.C."/>
            <person name="Han S."/>
            <person name="Bruce D.C."/>
            <person name="Dasch G.A."/>
        </authorList>
    </citation>
    <scope>NUCLEOTIDE SEQUENCE [LARGE SCALE GENOMIC DNA]</scope>
    <source>
        <strain evidence="13">CA410</strain>
    </source>
</reference>
<dbReference type="Proteomes" id="UP000007878">
    <property type="component" value="Chromosome"/>
</dbReference>
<dbReference type="NCBIfam" id="TIGR00769">
    <property type="entry name" value="AAA"/>
    <property type="match status" value="1"/>
</dbReference>
<evidence type="ECO:0000256" key="7">
    <source>
        <dbReference type="ARBA" id="ARBA00022840"/>
    </source>
</evidence>
<keyword evidence="4" id="KW-1003">Cell membrane</keyword>
<feature type="transmembrane region" description="Helical" evidence="11">
    <location>
        <begin position="231"/>
        <end position="257"/>
    </location>
</feature>
<dbReference type="InterPro" id="IPR036259">
    <property type="entry name" value="MFS_trans_sf"/>
</dbReference>
<feature type="transmembrane region" description="Helical" evidence="11">
    <location>
        <begin position="294"/>
        <end position="311"/>
    </location>
</feature>
<dbReference type="RefSeq" id="WP_014363914.1">
    <property type="nucleotide sequence ID" value="NC_016929.1"/>
</dbReference>
<comment type="subcellular location">
    <subcellularLocation>
        <location evidence="1">Cell membrane</location>
        <topology evidence="1">Multi-pass membrane protein</topology>
    </subcellularLocation>
    <subcellularLocation>
        <location evidence="11">Membrane</location>
        <topology evidence="11">Multi-pass membrane protein</topology>
    </subcellularLocation>
</comment>
<evidence type="ECO:0000256" key="6">
    <source>
        <dbReference type="ARBA" id="ARBA00022741"/>
    </source>
</evidence>
<dbReference type="Pfam" id="PF03219">
    <property type="entry name" value="TLC"/>
    <property type="match status" value="1"/>
</dbReference>
<evidence type="ECO:0000256" key="1">
    <source>
        <dbReference type="ARBA" id="ARBA00004651"/>
    </source>
</evidence>
<evidence type="ECO:0000313" key="12">
    <source>
        <dbReference type="EMBL" id="AFB21096.1"/>
    </source>
</evidence>
<evidence type="ECO:0000256" key="2">
    <source>
        <dbReference type="ARBA" id="ARBA00007127"/>
    </source>
</evidence>
<evidence type="ECO:0000256" key="5">
    <source>
        <dbReference type="ARBA" id="ARBA00022692"/>
    </source>
</evidence>
<gene>
    <name evidence="12" type="ORF">RCA_02645</name>
</gene>
<keyword evidence="5 11" id="KW-0812">Transmembrane</keyword>
<dbReference type="InterPro" id="IPR004667">
    <property type="entry name" value="ADP_ATP_car_bac_type"/>
</dbReference>
<evidence type="ECO:0000256" key="3">
    <source>
        <dbReference type="ARBA" id="ARBA00022448"/>
    </source>
</evidence>
<comment type="function">
    <text evidence="10 11">Provides the rickettsial cell with host ATP in exchange for rickettsial ADP. This is an obligate exchange system. This energy acquiring activity is an important component of rickettsial parasitism.</text>
</comment>
<feature type="transmembrane region" description="Helical" evidence="11">
    <location>
        <begin position="192"/>
        <end position="211"/>
    </location>
</feature>
<evidence type="ECO:0000256" key="9">
    <source>
        <dbReference type="ARBA" id="ARBA00023136"/>
    </source>
</evidence>
<organism evidence="12 13">
    <name type="scientific">Rickettsia canadensis str. CA410</name>
    <dbReference type="NCBI Taxonomy" id="1105107"/>
    <lineage>
        <taxon>Bacteria</taxon>
        <taxon>Pseudomonadati</taxon>
        <taxon>Pseudomonadota</taxon>
        <taxon>Alphaproteobacteria</taxon>
        <taxon>Rickettsiales</taxon>
        <taxon>Rickettsiaceae</taxon>
        <taxon>Rickettsieae</taxon>
        <taxon>Rickettsia</taxon>
        <taxon>belli group</taxon>
    </lineage>
</organism>